<dbReference type="KEGG" id="vg:40102542"/>
<dbReference type="EMBL" id="MH153810">
    <property type="protein sequence ID" value="AWN04278.1"/>
    <property type="molecule type" value="Genomic_DNA"/>
</dbReference>
<dbReference type="RefSeq" id="YP_009625648.1">
    <property type="nucleotide sequence ID" value="NC_042132.1"/>
</dbReference>
<accession>A0A2U8UL13</accession>
<sequence length="90" mass="9437">MSKYDVSSDVEASDLSAKDIGRLITFGKSADIASTVAGVFHGQLRSIKHTISGTEVGLIGAEADAKLAGTRDGEKILTFVLDHDAAIEMD</sequence>
<name>A0A2U8UL13_9CAUD</name>
<dbReference type="GeneID" id="40102542"/>
<reference evidence="2" key="1">
    <citation type="submission" date="2018-03" db="EMBL/GenBank/DDBJ databases">
        <authorList>
            <person name="Keele B.F."/>
        </authorList>
    </citation>
    <scope>NUCLEOTIDE SEQUENCE [LARGE SCALE GENOMIC DNA]</scope>
</reference>
<protein>
    <submittedName>
        <fullName evidence="1">Uncharacterized protein</fullName>
    </submittedName>
</protein>
<proteinExistence type="predicted"/>
<gene>
    <name evidence="1" type="primary">77</name>
    <name evidence="1" type="ORF">PBI_SOUR_77</name>
</gene>
<dbReference type="Proteomes" id="UP000246591">
    <property type="component" value="Segment"/>
</dbReference>
<evidence type="ECO:0000313" key="1">
    <source>
        <dbReference type="EMBL" id="AWN04278.1"/>
    </source>
</evidence>
<evidence type="ECO:0000313" key="2">
    <source>
        <dbReference type="Proteomes" id="UP000246591"/>
    </source>
</evidence>
<organism evidence="1 2">
    <name type="scientific">Gordonia phage Sour</name>
    <dbReference type="NCBI Taxonomy" id="2182349"/>
    <lineage>
        <taxon>Viruses</taxon>
        <taxon>Duplodnaviria</taxon>
        <taxon>Heunggongvirae</taxon>
        <taxon>Uroviricota</taxon>
        <taxon>Caudoviricetes</taxon>
        <taxon>Sourvirus</taxon>
        <taxon>Sourvirus sour</taxon>
    </lineage>
</organism>
<keyword evidence="2" id="KW-1185">Reference proteome</keyword>